<dbReference type="AlphaFoldDB" id="A0A3E2TS47"/>
<keyword evidence="1" id="KW-0175">Coiled coil</keyword>
<evidence type="ECO:0000313" key="3">
    <source>
        <dbReference type="Proteomes" id="UP000260773"/>
    </source>
</evidence>
<evidence type="ECO:0000256" key="1">
    <source>
        <dbReference type="SAM" id="Coils"/>
    </source>
</evidence>
<evidence type="ECO:0008006" key="4">
    <source>
        <dbReference type="Google" id="ProtNLM"/>
    </source>
</evidence>
<evidence type="ECO:0000313" key="2">
    <source>
        <dbReference type="EMBL" id="RGB81754.1"/>
    </source>
</evidence>
<sequence>MLLDKDILIQYSDLVEEVKDLRRRIRKLQDDIDRLEPVKDSVKGTRRDGTIGSIMISGYPVPAYYRYKRQLEKREAALCKKEAEMLELVNTVEEYITGINDSKMRRILRYRYIDNMSWTKIAFRMGKKYTAESCRKLHNRFFGKN</sequence>
<feature type="coiled-coil region" evidence="1">
    <location>
        <begin position="11"/>
        <end position="38"/>
    </location>
</feature>
<proteinExistence type="predicted"/>
<reference evidence="2 3" key="1">
    <citation type="submission" date="2018-08" db="EMBL/GenBank/DDBJ databases">
        <title>A genome reference for cultivated species of the human gut microbiota.</title>
        <authorList>
            <person name="Zou Y."/>
            <person name="Xue W."/>
            <person name="Luo G."/>
        </authorList>
    </citation>
    <scope>NUCLEOTIDE SEQUENCE [LARGE SCALE GENOMIC DNA]</scope>
    <source>
        <strain evidence="2 3">AF45-17</strain>
    </source>
</reference>
<name>A0A3E2TS47_9FIRM</name>
<dbReference type="EMBL" id="QVEP01000004">
    <property type="protein sequence ID" value="RGB81754.1"/>
    <property type="molecule type" value="Genomic_DNA"/>
</dbReference>
<accession>A0A3E2TS47</accession>
<comment type="caution">
    <text evidence="2">The sequence shown here is derived from an EMBL/GenBank/DDBJ whole genome shotgun (WGS) entry which is preliminary data.</text>
</comment>
<dbReference type="Proteomes" id="UP000260773">
    <property type="component" value="Unassembled WGS sequence"/>
</dbReference>
<gene>
    <name evidence="2" type="ORF">DW070_02850</name>
</gene>
<protein>
    <recommendedName>
        <fullName evidence="4">DUF1492 domain-containing protein</fullName>
    </recommendedName>
</protein>
<organism evidence="2 3">
    <name type="scientific">Coprococcus catus</name>
    <dbReference type="NCBI Taxonomy" id="116085"/>
    <lineage>
        <taxon>Bacteria</taxon>
        <taxon>Bacillati</taxon>
        <taxon>Bacillota</taxon>
        <taxon>Clostridia</taxon>
        <taxon>Lachnospirales</taxon>
        <taxon>Lachnospiraceae</taxon>
        <taxon>Coprococcus</taxon>
    </lineage>
</organism>